<comment type="caution">
    <text evidence="6">The sequence shown here is derived from an EMBL/GenBank/DDBJ whole genome shotgun (WGS) entry which is preliminary data.</text>
</comment>
<keyword evidence="4" id="KW-0732">Signal</keyword>
<sequence>MGASPLVLRSAVDNKGPMTLNKALFAALACAVALPVSAQGVLPQTTPIALDQSSDNETIVGDLIYRGGVIVEPGEQEIGGISSLEWADDKLFAVTDDGRWLIMTPDELDGRLVDIIDIQSGPLRSTKGKRLKGKDEADSEALTRADDGSWLVAFEHDHRIWRYPDLDGDAQETDLAISDLAFDAADNSGMETLTQSTEGLLACGEWTGSDMPNCMRERGGGLVSFEVSPPAPLDERRGVPTDADCASDGTCYILFRSYSPDQGNAAAIIALSSANEAIPLAIMLPPLTLDNFEGLTVREEYGRTFLYLASDNNFSDRQRTLVMKFEVQSARKDIVLPPPPSTEIDSAVYETVLVVIETTLGEITVALETERAPITASNFLRYADEDRFDGTVFYRAMRLNRDPRPNGLIQGGTQWDPKRILAGIAHEPTSITGLSHTSGALSMAMGEPGTANGDFSIMLQDQVGLDAQPDSDEPVWKNGYAVFGYVTEGMDVVTAIHSAKVDPDKGEGWMKGQMIADPVTIIDVRRVSPSGD</sequence>
<keyword evidence="2" id="KW-0697">Rotamase</keyword>
<name>A0A547PEB9_9SPHN</name>
<dbReference type="InterPro" id="IPR002130">
    <property type="entry name" value="Cyclophilin-type_PPIase_dom"/>
</dbReference>
<gene>
    <name evidence="6" type="ORF">FGU71_11745</name>
</gene>
<dbReference type="CDD" id="cd00317">
    <property type="entry name" value="cyclophilin"/>
    <property type="match status" value="1"/>
</dbReference>
<dbReference type="Proteomes" id="UP000316343">
    <property type="component" value="Unassembled WGS sequence"/>
</dbReference>
<reference evidence="6 7" key="1">
    <citation type="submission" date="2019-06" db="EMBL/GenBank/DDBJ databases">
        <title>Erythrobacter insulae sp. nov., isolated from a tidal flat.</title>
        <authorList>
            <person name="Yoon J.-H."/>
        </authorList>
    </citation>
    <scope>NUCLEOTIDE SEQUENCE [LARGE SCALE GENOMIC DNA]</scope>
    <source>
        <strain evidence="6 7">JBTF-M21</strain>
    </source>
</reference>
<feature type="chain" id="PRO_5022137518" description="peptidylprolyl isomerase" evidence="4">
    <location>
        <begin position="39"/>
        <end position="532"/>
    </location>
</feature>
<protein>
    <recommendedName>
        <fullName evidence="1">peptidylprolyl isomerase</fullName>
        <ecNumber evidence="1">5.2.1.8</ecNumber>
    </recommendedName>
</protein>
<dbReference type="Gene3D" id="2.40.100.10">
    <property type="entry name" value="Cyclophilin-like"/>
    <property type="match status" value="1"/>
</dbReference>
<evidence type="ECO:0000313" key="7">
    <source>
        <dbReference type="Proteomes" id="UP000316343"/>
    </source>
</evidence>
<evidence type="ECO:0000256" key="1">
    <source>
        <dbReference type="ARBA" id="ARBA00013194"/>
    </source>
</evidence>
<evidence type="ECO:0000256" key="3">
    <source>
        <dbReference type="ARBA" id="ARBA00023235"/>
    </source>
</evidence>
<dbReference type="Pfam" id="PF00160">
    <property type="entry name" value="Pro_isomerase"/>
    <property type="match status" value="1"/>
</dbReference>
<feature type="signal peptide" evidence="4">
    <location>
        <begin position="1"/>
        <end position="38"/>
    </location>
</feature>
<dbReference type="OrthoDB" id="9807797at2"/>
<dbReference type="GO" id="GO:0003755">
    <property type="term" value="F:peptidyl-prolyl cis-trans isomerase activity"/>
    <property type="evidence" value="ECO:0007669"/>
    <property type="project" value="UniProtKB-KW"/>
</dbReference>
<accession>A0A547PEB9</accession>
<proteinExistence type="predicted"/>
<dbReference type="AlphaFoldDB" id="A0A547PEB9"/>
<dbReference type="InterPro" id="IPR029000">
    <property type="entry name" value="Cyclophilin-like_dom_sf"/>
</dbReference>
<organism evidence="6 7">
    <name type="scientific">Erythrobacter insulae</name>
    <dbReference type="NCBI Taxonomy" id="2584124"/>
    <lineage>
        <taxon>Bacteria</taxon>
        <taxon>Pseudomonadati</taxon>
        <taxon>Pseudomonadota</taxon>
        <taxon>Alphaproteobacteria</taxon>
        <taxon>Sphingomonadales</taxon>
        <taxon>Erythrobacteraceae</taxon>
        <taxon>Erythrobacter/Porphyrobacter group</taxon>
        <taxon>Erythrobacter</taxon>
    </lineage>
</organism>
<dbReference type="PANTHER" id="PTHR45625:SF4">
    <property type="entry name" value="PEPTIDYLPROLYL ISOMERASE DOMAIN AND WD REPEAT-CONTAINING PROTEIN 1"/>
    <property type="match status" value="1"/>
</dbReference>
<dbReference type="Pfam" id="PF13449">
    <property type="entry name" value="Phytase-like"/>
    <property type="match status" value="1"/>
</dbReference>
<dbReference type="PANTHER" id="PTHR45625">
    <property type="entry name" value="PEPTIDYL-PROLYL CIS-TRANS ISOMERASE-RELATED"/>
    <property type="match status" value="1"/>
</dbReference>
<dbReference type="InterPro" id="IPR027372">
    <property type="entry name" value="Phytase-like_dom"/>
</dbReference>
<evidence type="ECO:0000256" key="4">
    <source>
        <dbReference type="SAM" id="SignalP"/>
    </source>
</evidence>
<dbReference type="InterPro" id="IPR044666">
    <property type="entry name" value="Cyclophilin_A-like"/>
</dbReference>
<keyword evidence="7" id="KW-1185">Reference proteome</keyword>
<dbReference type="EMBL" id="VHJK01000001">
    <property type="protein sequence ID" value="TRD12469.1"/>
    <property type="molecule type" value="Genomic_DNA"/>
</dbReference>
<dbReference type="PROSITE" id="PS50072">
    <property type="entry name" value="CSA_PPIASE_2"/>
    <property type="match status" value="1"/>
</dbReference>
<keyword evidence="3" id="KW-0413">Isomerase</keyword>
<feature type="domain" description="PPIase cyclophilin-type" evidence="5">
    <location>
        <begin position="357"/>
        <end position="526"/>
    </location>
</feature>
<evidence type="ECO:0000256" key="2">
    <source>
        <dbReference type="ARBA" id="ARBA00023110"/>
    </source>
</evidence>
<dbReference type="SUPFAM" id="SSF50891">
    <property type="entry name" value="Cyclophilin-like"/>
    <property type="match status" value="1"/>
</dbReference>
<dbReference type="EC" id="5.2.1.8" evidence="1"/>
<evidence type="ECO:0000313" key="6">
    <source>
        <dbReference type="EMBL" id="TRD12469.1"/>
    </source>
</evidence>
<evidence type="ECO:0000259" key="5">
    <source>
        <dbReference type="PROSITE" id="PS50072"/>
    </source>
</evidence>